<dbReference type="EMBL" id="CP039354">
    <property type="protein sequence ID" value="QCE10390.1"/>
    <property type="molecule type" value="Genomic_DNA"/>
</dbReference>
<organism evidence="1 2">
    <name type="scientific">Vigna unguiculata</name>
    <name type="common">Cowpea</name>
    <dbReference type="NCBI Taxonomy" id="3917"/>
    <lineage>
        <taxon>Eukaryota</taxon>
        <taxon>Viridiplantae</taxon>
        <taxon>Streptophyta</taxon>
        <taxon>Embryophyta</taxon>
        <taxon>Tracheophyta</taxon>
        <taxon>Spermatophyta</taxon>
        <taxon>Magnoliopsida</taxon>
        <taxon>eudicotyledons</taxon>
        <taxon>Gunneridae</taxon>
        <taxon>Pentapetalae</taxon>
        <taxon>rosids</taxon>
        <taxon>fabids</taxon>
        <taxon>Fabales</taxon>
        <taxon>Fabaceae</taxon>
        <taxon>Papilionoideae</taxon>
        <taxon>50 kb inversion clade</taxon>
        <taxon>NPAAA clade</taxon>
        <taxon>indigoferoid/millettioid clade</taxon>
        <taxon>Phaseoleae</taxon>
        <taxon>Vigna</taxon>
    </lineage>
</organism>
<evidence type="ECO:0000313" key="1">
    <source>
        <dbReference type="EMBL" id="QCE10390.1"/>
    </source>
</evidence>
<name>A0A4D6N969_VIGUN</name>
<evidence type="ECO:0000313" key="2">
    <source>
        <dbReference type="Proteomes" id="UP000501690"/>
    </source>
</evidence>
<sequence length="60" mass="6261">MVAGSSGNLLELLAPPGGAGPAARRHLRSLSPYVLRVLQATLGEGSYVHATRTVEMSNVM</sequence>
<keyword evidence="2" id="KW-1185">Reference proteome</keyword>
<reference evidence="1 2" key="1">
    <citation type="submission" date="2019-04" db="EMBL/GenBank/DDBJ databases">
        <title>An improved genome assembly and genetic linkage map for asparagus bean, Vigna unguiculata ssp. sesquipedialis.</title>
        <authorList>
            <person name="Xia Q."/>
            <person name="Zhang R."/>
            <person name="Dong Y."/>
        </authorList>
    </citation>
    <scope>NUCLEOTIDE SEQUENCE [LARGE SCALE GENOMIC DNA]</scope>
    <source>
        <tissue evidence="1">Leaf</tissue>
    </source>
</reference>
<gene>
    <name evidence="1" type="ORF">DEO72_LG10g1620</name>
</gene>
<dbReference type="Proteomes" id="UP000501690">
    <property type="component" value="Linkage Group LG10"/>
</dbReference>
<dbReference type="AlphaFoldDB" id="A0A4D6N969"/>
<proteinExistence type="predicted"/>
<protein>
    <submittedName>
        <fullName evidence="1">Uncharacterized protein</fullName>
    </submittedName>
</protein>
<accession>A0A4D6N969</accession>